<dbReference type="SUPFAM" id="SSF53822">
    <property type="entry name" value="Periplasmic binding protein-like I"/>
    <property type="match status" value="1"/>
</dbReference>
<dbReference type="Proteomes" id="UP000291838">
    <property type="component" value="Unassembled WGS sequence"/>
</dbReference>
<keyword evidence="2 3" id="KW-0732">Signal</keyword>
<dbReference type="InterPro" id="IPR028081">
    <property type="entry name" value="Leu-bd"/>
</dbReference>
<dbReference type="PROSITE" id="PS51257">
    <property type="entry name" value="PROKAR_LIPOPROTEIN"/>
    <property type="match status" value="1"/>
</dbReference>
<dbReference type="OrthoDB" id="9772589at2"/>
<evidence type="ECO:0000256" key="3">
    <source>
        <dbReference type="SAM" id="SignalP"/>
    </source>
</evidence>
<proteinExistence type="inferred from homology"/>
<feature type="chain" id="PRO_5038929710" evidence="3">
    <location>
        <begin position="23"/>
        <end position="387"/>
    </location>
</feature>
<evidence type="ECO:0000313" key="6">
    <source>
        <dbReference type="Proteomes" id="UP000291838"/>
    </source>
</evidence>
<comment type="caution">
    <text evidence="5">The sequence shown here is derived from an EMBL/GenBank/DDBJ whole genome shotgun (WGS) entry which is preliminary data.</text>
</comment>
<comment type="similarity">
    <text evidence="1">Belongs to the leucine-binding protein family.</text>
</comment>
<gene>
    <name evidence="5" type="ORF">EUA06_11460</name>
</gene>
<evidence type="ECO:0000256" key="1">
    <source>
        <dbReference type="ARBA" id="ARBA00010062"/>
    </source>
</evidence>
<reference evidence="5 6" key="1">
    <citation type="submission" date="2019-01" db="EMBL/GenBank/DDBJ databases">
        <title>Novel species of Nocardioides.</title>
        <authorList>
            <person name="Liu Q."/>
            <person name="Xin Y.-H."/>
        </authorList>
    </citation>
    <scope>NUCLEOTIDE SEQUENCE [LARGE SCALE GENOMIC DNA]</scope>
    <source>
        <strain evidence="5 6">HLT3-15</strain>
    </source>
</reference>
<dbReference type="PANTHER" id="PTHR47151">
    <property type="entry name" value="LEU/ILE/VAL-BINDING ABC TRANSPORTER SUBUNIT"/>
    <property type="match status" value="1"/>
</dbReference>
<evidence type="ECO:0000313" key="5">
    <source>
        <dbReference type="EMBL" id="RYB90881.1"/>
    </source>
</evidence>
<keyword evidence="6" id="KW-1185">Reference proteome</keyword>
<name>A0A4Q2RPL8_9ACTN</name>
<dbReference type="AlphaFoldDB" id="A0A4Q2RPL8"/>
<dbReference type="EMBL" id="SDWS01000004">
    <property type="protein sequence ID" value="RYB90881.1"/>
    <property type="molecule type" value="Genomic_DNA"/>
</dbReference>
<organism evidence="5 6">
    <name type="scientific">Nocardioides glacieisoli</name>
    <dbReference type="NCBI Taxonomy" id="1168730"/>
    <lineage>
        <taxon>Bacteria</taxon>
        <taxon>Bacillati</taxon>
        <taxon>Actinomycetota</taxon>
        <taxon>Actinomycetes</taxon>
        <taxon>Propionibacteriales</taxon>
        <taxon>Nocardioidaceae</taxon>
        <taxon>Nocardioides</taxon>
    </lineage>
</organism>
<accession>A0A4Q2RPL8</accession>
<dbReference type="Gene3D" id="3.40.50.2300">
    <property type="match status" value="2"/>
</dbReference>
<feature type="domain" description="Leucine-binding protein" evidence="4">
    <location>
        <begin position="46"/>
        <end position="358"/>
    </location>
</feature>
<dbReference type="InterPro" id="IPR028082">
    <property type="entry name" value="Peripla_BP_I"/>
</dbReference>
<feature type="signal peptide" evidence="3">
    <location>
        <begin position="1"/>
        <end position="22"/>
    </location>
</feature>
<dbReference type="CDD" id="cd06342">
    <property type="entry name" value="PBP1_ABC_LIVBP-like"/>
    <property type="match status" value="1"/>
</dbReference>
<sequence>MIRSTKTWQAVALTAVAGLALSACGTTDTGGGSSGGGDEGGDCNFKIAAMGALSGPNASIVVPSVDGAQLALDQWDGGDCTVEMERFDTEGDPAKATPVATQIAGDESFIGVIGGAFSGETRATKTIYQDGGIPMISQSATATDLTQEDPVEVFHRLVPYDDYQGAAIAKYLTDEVGATKVFVIDNAEAYGEPLADRVEETLGDAMIQRDKTEVGQTDFAPTISKIESAQPDAIMYGGYIAEAAPLLKQIRDAGIDVPFIGGDGLYGADFGNAVGEAGEGAVVMCPCAPIDESSTFAADFEEAYGGAPGAYAAEGYDAMTVFLKGLEDGARDRAAMQEFVTGYTGDGLSKSIAFDENGDVPQDQVSYWAYKNTGGTLQPEVEVKPAE</sequence>
<dbReference type="PANTHER" id="PTHR47151:SF2">
    <property type="entry name" value="AMINO ACID BINDING PROTEIN"/>
    <property type="match status" value="1"/>
</dbReference>
<dbReference type="Pfam" id="PF13458">
    <property type="entry name" value="Peripla_BP_6"/>
    <property type="match status" value="1"/>
</dbReference>
<protein>
    <submittedName>
        <fullName evidence="5">Branched-chain amino acid ABC transporter substrate-binding protein</fullName>
    </submittedName>
</protein>
<dbReference type="RefSeq" id="WP_129475641.1">
    <property type="nucleotide sequence ID" value="NZ_SDWS01000004.1"/>
</dbReference>
<evidence type="ECO:0000259" key="4">
    <source>
        <dbReference type="Pfam" id="PF13458"/>
    </source>
</evidence>
<evidence type="ECO:0000256" key="2">
    <source>
        <dbReference type="ARBA" id="ARBA00022729"/>
    </source>
</evidence>